<dbReference type="RefSeq" id="NP_001355124.1">
    <property type="nucleotide sequence ID" value="NM_001368195.1"/>
</dbReference>
<evidence type="ECO:0000259" key="5">
    <source>
        <dbReference type="SMART" id="SM00645"/>
    </source>
</evidence>
<dbReference type="SUPFAM" id="SSF54001">
    <property type="entry name" value="Cysteine proteinases"/>
    <property type="match status" value="1"/>
</dbReference>
<proteinExistence type="evidence at protein level"/>
<comment type="similarity">
    <text evidence="1">Belongs to the peptidase C1 family.</text>
</comment>
<evidence type="ECO:0000259" key="6">
    <source>
        <dbReference type="SMART" id="SM00848"/>
    </source>
</evidence>
<dbReference type="GO" id="GO:0005615">
    <property type="term" value="C:extracellular space"/>
    <property type="evidence" value="ECO:0000318"/>
    <property type="project" value="GO_Central"/>
</dbReference>
<reference evidence="7 9" key="1">
    <citation type="submission" date="2015-12" db="EMBL/GenBank/DDBJ databases">
        <title>Update maize B73 reference genome by single molecule sequencing technologies.</title>
        <authorList>
            <consortium name="Maize Genome Sequencing Project"/>
            <person name="Ware D."/>
        </authorList>
    </citation>
    <scope>NUCLEOTIDE SEQUENCE [LARGE SCALE GENOMIC DNA]</scope>
    <source>
        <strain evidence="9">cv. B73</strain>
        <tissue evidence="7">Seedling</tissue>
    </source>
</reference>
<dbReference type="InterPro" id="IPR000169">
    <property type="entry name" value="Pept_cys_AS"/>
</dbReference>
<reference evidence="8" key="2">
    <citation type="submission" date="2019-07" db="EMBL/GenBank/DDBJ databases">
        <authorList>
            <person name="Seetharam A."/>
            <person name="Woodhouse M."/>
            <person name="Cannon E."/>
        </authorList>
    </citation>
    <scope>NUCLEOTIDE SEQUENCE [LARGE SCALE GENOMIC DNA]</scope>
    <source>
        <strain evidence="8">cv. B73</strain>
    </source>
</reference>
<evidence type="ECO:0000256" key="4">
    <source>
        <dbReference type="SAM" id="SignalP"/>
    </source>
</evidence>
<dbReference type="PROSITE" id="PS00639">
    <property type="entry name" value="THIOL_PROTEASE_HIS"/>
    <property type="match status" value="1"/>
</dbReference>
<dbReference type="Pfam" id="PF08246">
    <property type="entry name" value="Inhibitor_I29"/>
    <property type="match status" value="1"/>
</dbReference>
<dbReference type="Gramene" id="Zm00001eb326560_T001">
    <property type="protein sequence ID" value="Zm00001eb326560_P001"/>
    <property type="gene ID" value="Zm00001eb326560"/>
</dbReference>
<keyword evidence="10" id="KW-1267">Proteomics identification</keyword>
<dbReference type="GO" id="GO:0005764">
    <property type="term" value="C:lysosome"/>
    <property type="evidence" value="ECO:0000318"/>
    <property type="project" value="GO_Central"/>
</dbReference>
<dbReference type="PANTHER" id="PTHR12411">
    <property type="entry name" value="CYSTEINE PROTEASE FAMILY C1-RELATED"/>
    <property type="match status" value="1"/>
</dbReference>
<dbReference type="ExpressionAtlas" id="A0A1D6IIP0">
    <property type="expression patterns" value="baseline and differential"/>
</dbReference>
<evidence type="ECO:0000256" key="1">
    <source>
        <dbReference type="ARBA" id="ARBA00008455"/>
    </source>
</evidence>
<feature type="domain" description="Cathepsin propeptide inhibitor" evidence="6">
    <location>
        <begin position="40"/>
        <end position="97"/>
    </location>
</feature>
<dbReference type="InterPro" id="IPR038765">
    <property type="entry name" value="Papain-like_cys_pep_sf"/>
</dbReference>
<evidence type="ECO:0000256" key="3">
    <source>
        <dbReference type="ARBA" id="ARBA00023157"/>
    </source>
</evidence>
<dbReference type="CDD" id="cd02248">
    <property type="entry name" value="Peptidase_C1A"/>
    <property type="match status" value="1"/>
</dbReference>
<protein>
    <submittedName>
        <fullName evidence="7">Cysteine proteinases superfamily protein</fullName>
    </submittedName>
</protein>
<dbReference type="InterPro" id="IPR013201">
    <property type="entry name" value="Prot_inhib_I29"/>
</dbReference>
<dbReference type="PaxDb" id="4577-GRMZM2G036203_P02"/>
<dbReference type="AlphaFoldDB" id="A0A1D6IIP0"/>
<dbReference type="SMART" id="SM00848">
    <property type="entry name" value="Inhibitor_I29"/>
    <property type="match status" value="1"/>
</dbReference>
<dbReference type="InterPro" id="IPR013128">
    <property type="entry name" value="Peptidase_C1A"/>
</dbReference>
<dbReference type="Proteomes" id="UP000007305">
    <property type="component" value="Chromosome 7"/>
</dbReference>
<gene>
    <name evidence="8" type="primary">LOC100382061</name>
    <name evidence="7" type="ORF">ZEAMMB73_Zm00001d022035</name>
</gene>
<dbReference type="InterPro" id="IPR025660">
    <property type="entry name" value="Pept_his_AS"/>
</dbReference>
<keyword evidence="2 4" id="KW-0732">Signal</keyword>
<evidence type="ECO:0000256" key="2">
    <source>
        <dbReference type="ARBA" id="ARBA00022729"/>
    </source>
</evidence>
<dbReference type="FunFam" id="3.90.70.10:FF:000379">
    <property type="entry name" value="Cysteine proteinases superfamily protein"/>
    <property type="match status" value="1"/>
</dbReference>
<dbReference type="PROSITE" id="PS00139">
    <property type="entry name" value="THIOL_PROTEASE_CYS"/>
    <property type="match status" value="1"/>
</dbReference>
<sequence length="355" mass="39029">MAAYQQAPALLCACLMLVLMAGAASGGRVDVEDMLMMDRFRAWQATYNRSYLTAAERLRRFEVYRQNMELIEATNRRAELSYQLSETPFTDLTSEEFLATHTMSTRLHASEAARRHRELITTHAGPVSDGGRQWNRRNYTTDLDVPESVDWRTKGAVTTVKDQGACGGCWSFATVAAIEGLHKIRTGQLVSLSEQEVLDCSSPPNNGCHGGNPAAAIDWVSANGGLTTESDYPYEGRQGKCKLDKARNHVAKIRGRKLVDQNNEAALEVAVAQQPVAVGMNVHPIQQHYKSGVFHGPCDPEDLNHAVTMVGYGAESGGRKYWIVKNSWGEKWGEKGYFRGFASRGASRTSGAPAV</sequence>
<dbReference type="SMR" id="A0A1D6IIP0"/>
<dbReference type="OMA" id="AWQATYN"/>
<evidence type="ECO:0007829" key="10">
    <source>
        <dbReference type="PeptideAtlas" id="A0A1D6IIP0"/>
    </source>
</evidence>
<reference evidence="8" key="3">
    <citation type="submission" date="2021-05" db="UniProtKB">
        <authorList>
            <consortium name="EnsemblPlants"/>
        </authorList>
    </citation>
    <scope>IDENTIFICATION</scope>
    <source>
        <strain evidence="8">cv. B73</strain>
    </source>
</reference>
<dbReference type="GO" id="GO:0004197">
    <property type="term" value="F:cysteine-type endopeptidase activity"/>
    <property type="evidence" value="ECO:0000318"/>
    <property type="project" value="GO_Central"/>
</dbReference>
<dbReference type="OrthoDB" id="677406at2759"/>
<dbReference type="EMBL" id="CM007650">
    <property type="protein sequence ID" value="ONM59347.1"/>
    <property type="molecule type" value="Genomic_DNA"/>
</dbReference>
<feature type="chain" id="PRO_5010752658" evidence="4">
    <location>
        <begin position="27"/>
        <end position="355"/>
    </location>
</feature>
<organism evidence="7">
    <name type="scientific">Zea mays</name>
    <name type="common">Maize</name>
    <dbReference type="NCBI Taxonomy" id="4577"/>
    <lineage>
        <taxon>Eukaryota</taxon>
        <taxon>Viridiplantae</taxon>
        <taxon>Streptophyta</taxon>
        <taxon>Embryophyta</taxon>
        <taxon>Tracheophyta</taxon>
        <taxon>Spermatophyta</taxon>
        <taxon>Magnoliopsida</taxon>
        <taxon>Liliopsida</taxon>
        <taxon>Poales</taxon>
        <taxon>Poaceae</taxon>
        <taxon>PACMAD clade</taxon>
        <taxon>Panicoideae</taxon>
        <taxon>Andropogonodae</taxon>
        <taxon>Andropogoneae</taxon>
        <taxon>Tripsacinae</taxon>
        <taxon>Zea</taxon>
    </lineage>
</organism>
<dbReference type="GO" id="GO:0051603">
    <property type="term" value="P:proteolysis involved in protein catabolic process"/>
    <property type="evidence" value="ECO:0000318"/>
    <property type="project" value="GO_Central"/>
</dbReference>
<dbReference type="SMART" id="SM00645">
    <property type="entry name" value="Pept_C1"/>
    <property type="match status" value="1"/>
</dbReference>
<dbReference type="eggNOG" id="KOG1543">
    <property type="taxonomic scope" value="Eukaryota"/>
</dbReference>
<feature type="signal peptide" evidence="4">
    <location>
        <begin position="1"/>
        <end position="26"/>
    </location>
</feature>
<evidence type="ECO:0000313" key="7">
    <source>
        <dbReference type="EMBL" id="ONM59347.1"/>
    </source>
</evidence>
<dbReference type="InterPro" id="IPR000668">
    <property type="entry name" value="Peptidase_C1A_C"/>
</dbReference>
<accession>A0A1D6IIP0</accession>
<dbReference type="Pfam" id="PF00112">
    <property type="entry name" value="Peptidase_C1"/>
    <property type="match status" value="1"/>
</dbReference>
<keyword evidence="9" id="KW-1185">Reference proteome</keyword>
<dbReference type="EnsemblPlants" id="Zm00001eb326560_T001">
    <property type="protein sequence ID" value="Zm00001eb326560_P001"/>
    <property type="gene ID" value="Zm00001eb326560"/>
</dbReference>
<evidence type="ECO:0000313" key="8">
    <source>
        <dbReference type="EnsemblPlants" id="Zm00001eb326560_P001"/>
    </source>
</evidence>
<dbReference type="PRINTS" id="PR00705">
    <property type="entry name" value="PAPAIN"/>
</dbReference>
<dbReference type="InterPro" id="IPR039417">
    <property type="entry name" value="Peptidase_C1A_papain-like"/>
</dbReference>
<dbReference type="Gene3D" id="3.90.70.10">
    <property type="entry name" value="Cysteine proteinases"/>
    <property type="match status" value="1"/>
</dbReference>
<evidence type="ECO:0000313" key="9">
    <source>
        <dbReference type="Proteomes" id="UP000007305"/>
    </source>
</evidence>
<name>A0A1D6IIP0_MAIZE</name>
<keyword evidence="3" id="KW-1015">Disulfide bond</keyword>
<feature type="domain" description="Peptidase C1A papain C-terminal" evidence="5">
    <location>
        <begin position="145"/>
        <end position="354"/>
    </location>
</feature>
<dbReference type="GeneID" id="100382061"/>